<organism evidence="2">
    <name type="scientific">Entomoneis paludosa</name>
    <dbReference type="NCBI Taxonomy" id="265537"/>
    <lineage>
        <taxon>Eukaryota</taxon>
        <taxon>Sar</taxon>
        <taxon>Stramenopiles</taxon>
        <taxon>Ochrophyta</taxon>
        <taxon>Bacillariophyta</taxon>
        <taxon>Bacillariophyceae</taxon>
        <taxon>Bacillariophycidae</taxon>
        <taxon>Entomoneidaceae</taxon>
        <taxon>Entomoneis</taxon>
    </lineage>
</organism>
<feature type="region of interest" description="Disordered" evidence="1">
    <location>
        <begin position="335"/>
        <end position="359"/>
    </location>
</feature>
<dbReference type="EMBL" id="HBHT01007444">
    <property type="protein sequence ID" value="CAD9950220.1"/>
    <property type="molecule type" value="Transcribed_RNA"/>
</dbReference>
<evidence type="ECO:0000313" key="2">
    <source>
        <dbReference type="EMBL" id="CAD9950220.1"/>
    </source>
</evidence>
<evidence type="ECO:0000256" key="1">
    <source>
        <dbReference type="SAM" id="MobiDB-lite"/>
    </source>
</evidence>
<name>A0A7S2VD11_9STRA</name>
<gene>
    <name evidence="2" type="ORF">APAL1065_LOCUS4963</name>
</gene>
<accession>A0A7S2VD11</accession>
<dbReference type="AlphaFoldDB" id="A0A7S2VD11"/>
<protein>
    <submittedName>
        <fullName evidence="2">Uncharacterized protein</fullName>
    </submittedName>
</protein>
<reference evidence="2" key="1">
    <citation type="submission" date="2021-01" db="EMBL/GenBank/DDBJ databases">
        <authorList>
            <person name="Corre E."/>
            <person name="Pelletier E."/>
            <person name="Niang G."/>
            <person name="Scheremetjew M."/>
            <person name="Finn R."/>
            <person name="Kale V."/>
            <person name="Holt S."/>
            <person name="Cochrane G."/>
            <person name="Meng A."/>
            <person name="Brown T."/>
            <person name="Cohen L."/>
        </authorList>
    </citation>
    <scope>NUCLEOTIDE SEQUENCE</scope>
    <source>
        <strain evidence="2">CCMP125</strain>
    </source>
</reference>
<sequence>MSTALLPTDNFPHPILTKVVGQPTPKAMQLFRKELYANAMSVASTRGGGQNGHLALMMDEPTYTALAGVAFVVPVHPGDQPAHAHNATAAQMTETNRQYDKAIVDFNAYVGVRNKLRSQILEAVDNTYYATLEHDQFGYAQVTPFQLLDELATTYDIIRPEDITANAKRLEEALNPDDPLETLWLKIATCRLFATRAQEPISEATAMRLTLIVFDNTGVFEMACDLWRRKADADKTYHNFKSHFNAENAERLRRITAQNAGFHGANTADEATPSTPATREAANAVTPSPAVQPNGDVPRMYYCYTHGLGFNPNHYSATCENKCEGHKDDATASNMMGGNNRIMPNRSGARRAINTTNRD</sequence>
<proteinExistence type="predicted"/>